<proteinExistence type="predicted"/>
<name>A0A7H4PKV9_9ENTR</name>
<dbReference type="AlphaFoldDB" id="A0A7H4PKV9"/>
<accession>A0A7H4PKV9</accession>
<evidence type="ECO:0000313" key="2">
    <source>
        <dbReference type="Proteomes" id="UP000254863"/>
    </source>
</evidence>
<evidence type="ECO:0000313" key="1">
    <source>
        <dbReference type="EMBL" id="STW79032.1"/>
    </source>
</evidence>
<organism evidence="1 2">
    <name type="scientific">Klebsiella michiganensis</name>
    <dbReference type="NCBI Taxonomy" id="1134687"/>
    <lineage>
        <taxon>Bacteria</taxon>
        <taxon>Pseudomonadati</taxon>
        <taxon>Pseudomonadota</taxon>
        <taxon>Gammaproteobacteria</taxon>
        <taxon>Enterobacterales</taxon>
        <taxon>Enterobacteriaceae</taxon>
        <taxon>Klebsiella/Raoultella group</taxon>
        <taxon>Klebsiella</taxon>
    </lineage>
</organism>
<protein>
    <submittedName>
        <fullName evidence="1">Nitrite reductase [NAD(P)H] large subunit</fullName>
    </submittedName>
</protein>
<comment type="caution">
    <text evidence="1">The sequence shown here is derived from an EMBL/GenBank/DDBJ whole genome shotgun (WGS) entry which is preliminary data.</text>
</comment>
<reference evidence="1 2" key="1">
    <citation type="submission" date="2018-06" db="EMBL/GenBank/DDBJ databases">
        <authorList>
            <consortium name="Pathogen Informatics"/>
            <person name="Doyle S."/>
        </authorList>
    </citation>
    <scope>NUCLEOTIDE SEQUENCE [LARGE SCALE GENOMIC DNA]</scope>
    <source>
        <strain evidence="1 2">NCTC11685</strain>
    </source>
</reference>
<dbReference type="Proteomes" id="UP000254863">
    <property type="component" value="Unassembled WGS sequence"/>
</dbReference>
<dbReference type="EMBL" id="UGMS01000003">
    <property type="protein sequence ID" value="STW79032.1"/>
    <property type="molecule type" value="Genomic_DNA"/>
</dbReference>
<gene>
    <name evidence="1" type="ORF">NCTC11685_06351</name>
</gene>
<sequence length="36" mass="4134">MRRQLVIIGNGMAATRLAQALVERDAQRFSITPHRR</sequence>